<accession>A0A7C8Q7L5</accession>
<feature type="compositionally biased region" description="Basic and acidic residues" evidence="10">
    <location>
        <begin position="22"/>
        <end position="45"/>
    </location>
</feature>
<comment type="subcellular location">
    <subcellularLocation>
        <location evidence="2">Nucleus</location>
    </subcellularLocation>
</comment>
<keyword evidence="9" id="KW-0539">Nucleus</keyword>
<dbReference type="Proteomes" id="UP000479691">
    <property type="component" value="Unassembled WGS sequence"/>
</dbReference>
<dbReference type="Pfam" id="PF05129">
    <property type="entry name" value="Zn_ribbon_Elf1"/>
    <property type="match status" value="1"/>
</dbReference>
<dbReference type="GO" id="GO:0000993">
    <property type="term" value="F:RNA polymerase II complex binding"/>
    <property type="evidence" value="ECO:0007669"/>
    <property type="project" value="TreeGrafter"/>
</dbReference>
<evidence type="ECO:0000256" key="2">
    <source>
        <dbReference type="ARBA" id="ARBA00004123"/>
    </source>
</evidence>
<evidence type="ECO:0000313" key="14">
    <source>
        <dbReference type="Proteomes" id="UP000479691"/>
    </source>
</evidence>
<evidence type="ECO:0000256" key="7">
    <source>
        <dbReference type="ARBA" id="ARBA00023015"/>
    </source>
</evidence>
<keyword evidence="8" id="KW-0804">Transcription</keyword>
<name>A0A7C8Q7L5_ORBOL</name>
<dbReference type="EMBL" id="WIWS01000174">
    <property type="protein sequence ID" value="KAF3200132.1"/>
    <property type="molecule type" value="Genomic_DNA"/>
</dbReference>
<feature type="compositionally biased region" description="Low complexity" evidence="10">
    <location>
        <begin position="199"/>
        <end position="214"/>
    </location>
</feature>
<dbReference type="FunFam" id="2.20.25.190:FF:000001">
    <property type="entry name" value="Transcription elongation factor 1 homolog"/>
    <property type="match status" value="1"/>
</dbReference>
<dbReference type="Proteomes" id="UP000472727">
    <property type="component" value="Unassembled WGS sequence"/>
</dbReference>
<dbReference type="GO" id="GO:0008270">
    <property type="term" value="F:zinc ion binding"/>
    <property type="evidence" value="ECO:0007669"/>
    <property type="project" value="UniProtKB-KW"/>
</dbReference>
<evidence type="ECO:0000313" key="11">
    <source>
        <dbReference type="EMBL" id="KAF3171723.1"/>
    </source>
</evidence>
<keyword evidence="7" id="KW-0805">Transcription regulation</keyword>
<dbReference type="InterPro" id="IPR007808">
    <property type="entry name" value="Elf1"/>
</dbReference>
<evidence type="ECO:0000313" key="12">
    <source>
        <dbReference type="EMBL" id="KAF3200132.1"/>
    </source>
</evidence>
<comment type="caution">
    <text evidence="12">The sequence shown here is derived from an EMBL/GenBank/DDBJ whole genome shotgun (WGS) entry which is preliminary data.</text>
</comment>
<dbReference type="EMBL" id="JAABOE010000068">
    <property type="protein sequence ID" value="KAF3171723.1"/>
    <property type="molecule type" value="Genomic_DNA"/>
</dbReference>
<evidence type="ECO:0000256" key="9">
    <source>
        <dbReference type="ARBA" id="ARBA00023242"/>
    </source>
</evidence>
<proteinExistence type="inferred from homology"/>
<evidence type="ECO:0000256" key="5">
    <source>
        <dbReference type="ARBA" id="ARBA00022771"/>
    </source>
</evidence>
<keyword evidence="4" id="KW-0479">Metal-binding</keyword>
<protein>
    <recommendedName>
        <fullName evidence="15">Transcription elongation factor 1 homolog</fullName>
    </recommendedName>
</protein>
<sequence>MVKVKVDGRKKGEFKCEVKLRRDGATDERDRRDRPTEKREREHNKNKPASSLSVTVLLLLLGKRRKAIKVKGELKESQKPLPTVFNCLFCNHERSIIIKLDKKNSVGSLHCNVCGQTYQTSINYLSGAVDVYADWVDAADEVKKEQRRAAKRGGNSSGGGESRGDLLPFGPDENGSFVNPPRDAASPPAPTTPIRLPRSRASTAAVAAAEGSASPPIRTRPRPQAIDLDSDPGGNSPLRPPSDISSISDHGPSSAGHHPKP</sequence>
<reference evidence="13 14" key="1">
    <citation type="submission" date="2019-06" db="EMBL/GenBank/DDBJ databases">
        <authorList>
            <person name="Palmer J.M."/>
        </authorList>
    </citation>
    <scope>NUCLEOTIDE SEQUENCE [LARGE SCALE GENOMIC DNA]</scope>
    <source>
        <strain evidence="12 13">TWF106</strain>
        <strain evidence="11 14">TWF788</strain>
    </source>
</reference>
<evidence type="ECO:0000256" key="10">
    <source>
        <dbReference type="SAM" id="MobiDB-lite"/>
    </source>
</evidence>
<comment type="similarity">
    <text evidence="3">Belongs to the ELOF1 family.</text>
</comment>
<dbReference type="AlphaFoldDB" id="A0A7C8Q7L5"/>
<feature type="region of interest" description="Disordered" evidence="10">
    <location>
        <begin position="22"/>
        <end position="49"/>
    </location>
</feature>
<feature type="region of interest" description="Disordered" evidence="10">
    <location>
        <begin position="146"/>
        <end position="261"/>
    </location>
</feature>
<comment type="function">
    <text evidence="1">Transcription elongation factor implicated in the maintenance of proper chromatin structure in actively transcribed regions.</text>
</comment>
<organism evidence="12 13">
    <name type="scientific">Orbilia oligospora</name>
    <name type="common">Nematode-trapping fungus</name>
    <name type="synonym">Arthrobotrys oligospora</name>
    <dbReference type="NCBI Taxonomy" id="2813651"/>
    <lineage>
        <taxon>Eukaryota</taxon>
        <taxon>Fungi</taxon>
        <taxon>Dikarya</taxon>
        <taxon>Ascomycota</taxon>
        <taxon>Pezizomycotina</taxon>
        <taxon>Orbiliomycetes</taxon>
        <taxon>Orbiliales</taxon>
        <taxon>Orbiliaceae</taxon>
        <taxon>Orbilia</taxon>
    </lineage>
</organism>
<evidence type="ECO:0000256" key="6">
    <source>
        <dbReference type="ARBA" id="ARBA00022833"/>
    </source>
</evidence>
<evidence type="ECO:0000256" key="3">
    <source>
        <dbReference type="ARBA" id="ARBA00009730"/>
    </source>
</evidence>
<keyword evidence="5" id="KW-0863">Zinc-finger</keyword>
<dbReference type="PANTHER" id="PTHR20934">
    <property type="entry name" value="TRANSCRIPTION ELONGATION FACTOR 1 HOMOLOG"/>
    <property type="match status" value="1"/>
</dbReference>
<dbReference type="GO" id="GO:0006368">
    <property type="term" value="P:transcription elongation by RNA polymerase II"/>
    <property type="evidence" value="ECO:0007669"/>
    <property type="project" value="TreeGrafter"/>
</dbReference>
<evidence type="ECO:0000256" key="4">
    <source>
        <dbReference type="ARBA" id="ARBA00022723"/>
    </source>
</evidence>
<dbReference type="SUPFAM" id="SSF57783">
    <property type="entry name" value="Zinc beta-ribbon"/>
    <property type="match status" value="1"/>
</dbReference>
<evidence type="ECO:0008006" key="15">
    <source>
        <dbReference type="Google" id="ProtNLM"/>
    </source>
</evidence>
<evidence type="ECO:0000313" key="13">
    <source>
        <dbReference type="Proteomes" id="UP000472727"/>
    </source>
</evidence>
<keyword evidence="6" id="KW-0862">Zinc</keyword>
<dbReference type="GO" id="GO:0008023">
    <property type="term" value="C:transcription elongation factor complex"/>
    <property type="evidence" value="ECO:0007669"/>
    <property type="project" value="TreeGrafter"/>
</dbReference>
<evidence type="ECO:0000256" key="1">
    <source>
        <dbReference type="ARBA" id="ARBA00003357"/>
    </source>
</evidence>
<dbReference type="PANTHER" id="PTHR20934:SF0">
    <property type="entry name" value="TRANSCRIPTION ELONGATION FACTOR 1 HOMOLOG"/>
    <property type="match status" value="1"/>
</dbReference>
<dbReference type="InterPro" id="IPR038567">
    <property type="entry name" value="T_Elf1_sf"/>
</dbReference>
<gene>
    <name evidence="12" type="ORF">TWF106_003452</name>
    <name evidence="11" type="ORF">TWF788_009629</name>
</gene>
<evidence type="ECO:0000256" key="8">
    <source>
        <dbReference type="ARBA" id="ARBA00023163"/>
    </source>
</evidence>
<dbReference type="Gene3D" id="2.20.25.190">
    <property type="match status" value="1"/>
</dbReference>